<feature type="region of interest" description="Disordered" evidence="1">
    <location>
        <begin position="131"/>
        <end position="187"/>
    </location>
</feature>
<accession>A0AAI9EF54</accession>
<dbReference type="PANTHER" id="PTHR37466:SF1">
    <property type="entry name" value="SLR1628 PROTEIN"/>
    <property type="match status" value="1"/>
</dbReference>
<dbReference type="InterPro" id="IPR018714">
    <property type="entry name" value="DUF2237"/>
</dbReference>
<dbReference type="PANTHER" id="PTHR37466">
    <property type="entry name" value="SLR1628 PROTEIN"/>
    <property type="match status" value="1"/>
</dbReference>
<comment type="caution">
    <text evidence="2">The sequence shown here is derived from an EMBL/GenBank/DDBJ whole genome shotgun (WGS) entry which is preliminary data.</text>
</comment>
<dbReference type="Proteomes" id="UP001296104">
    <property type="component" value="Unassembled WGS sequence"/>
</dbReference>
<sequence>MANPQTSTKPMMQHKNVAGGMLALFSKNPPVGVYKDGYCRSGDDDKDNHSIAVTITPHFSKSEYATPDIEKLKEGDRTCLAAQHFADAMRAAEEGKFDKAAVPKVHLHASHDKALEVVSYKDLKKYAAEPEAFTQQGRQEAHHVPDSNRGLARQSQSIGGDQPTLAPGAGKNQGKAGEVTGTSGQRG</sequence>
<dbReference type="Gene3D" id="3.30.56.110">
    <property type="entry name" value="Protein of unknown function DUF2237"/>
    <property type="match status" value="1"/>
</dbReference>
<proteinExistence type="predicted"/>
<dbReference type="Pfam" id="PF09996">
    <property type="entry name" value="DUF2237"/>
    <property type="match status" value="1"/>
</dbReference>
<name>A0AAI9EF54_9PEZI</name>
<gene>
    <name evidence="2" type="ORF">LECACI_7A009276</name>
</gene>
<reference evidence="2" key="1">
    <citation type="submission" date="2023-11" db="EMBL/GenBank/DDBJ databases">
        <authorList>
            <person name="Alioto T."/>
            <person name="Alioto T."/>
            <person name="Gomez Garrido J."/>
        </authorList>
    </citation>
    <scope>NUCLEOTIDE SEQUENCE</scope>
</reference>
<evidence type="ECO:0000256" key="1">
    <source>
        <dbReference type="SAM" id="MobiDB-lite"/>
    </source>
</evidence>
<keyword evidence="3" id="KW-1185">Reference proteome</keyword>
<evidence type="ECO:0000313" key="3">
    <source>
        <dbReference type="Proteomes" id="UP001296104"/>
    </source>
</evidence>
<evidence type="ECO:0000313" key="2">
    <source>
        <dbReference type="EMBL" id="CAK4034118.1"/>
    </source>
</evidence>
<dbReference type="AlphaFoldDB" id="A0AAI9EF54"/>
<organism evidence="2 3">
    <name type="scientific">Lecanosticta acicola</name>
    <dbReference type="NCBI Taxonomy" id="111012"/>
    <lineage>
        <taxon>Eukaryota</taxon>
        <taxon>Fungi</taxon>
        <taxon>Dikarya</taxon>
        <taxon>Ascomycota</taxon>
        <taxon>Pezizomycotina</taxon>
        <taxon>Dothideomycetes</taxon>
        <taxon>Dothideomycetidae</taxon>
        <taxon>Mycosphaerellales</taxon>
        <taxon>Mycosphaerellaceae</taxon>
        <taxon>Lecanosticta</taxon>
    </lineage>
</organism>
<protein>
    <submittedName>
        <fullName evidence="2">Uncharacterized protein</fullName>
    </submittedName>
</protein>
<dbReference type="EMBL" id="CAVMBE010000104">
    <property type="protein sequence ID" value="CAK4034118.1"/>
    <property type="molecule type" value="Genomic_DNA"/>
</dbReference>